<comment type="subcellular location">
    <subcellularLocation>
        <location evidence="1">Nucleus</location>
    </subcellularLocation>
</comment>
<keyword evidence="6" id="KW-1185">Reference proteome</keyword>
<feature type="compositionally biased region" description="Basic residues" evidence="4">
    <location>
        <begin position="21"/>
        <end position="30"/>
    </location>
</feature>
<dbReference type="GO" id="GO:0005654">
    <property type="term" value="C:nucleoplasm"/>
    <property type="evidence" value="ECO:0007669"/>
    <property type="project" value="TreeGrafter"/>
</dbReference>
<feature type="compositionally biased region" description="Basic and acidic residues" evidence="4">
    <location>
        <begin position="43"/>
        <end position="52"/>
    </location>
</feature>
<feature type="region of interest" description="Disordered" evidence="4">
    <location>
        <begin position="1"/>
        <end position="118"/>
    </location>
</feature>
<dbReference type="Proteomes" id="UP001485043">
    <property type="component" value="Unassembled WGS sequence"/>
</dbReference>
<comment type="caution">
    <text evidence="5">The sequence shown here is derived from an EMBL/GenBank/DDBJ whole genome shotgun (WGS) entry which is preliminary data.</text>
</comment>
<dbReference type="GO" id="GO:0005730">
    <property type="term" value="C:nucleolus"/>
    <property type="evidence" value="ECO:0007669"/>
    <property type="project" value="TreeGrafter"/>
</dbReference>
<evidence type="ECO:0000256" key="4">
    <source>
        <dbReference type="SAM" id="MobiDB-lite"/>
    </source>
</evidence>
<evidence type="ECO:0000313" key="6">
    <source>
        <dbReference type="Proteomes" id="UP001485043"/>
    </source>
</evidence>
<organism evidence="5 6">
    <name type="scientific">Apatococcus fuscideae</name>
    <dbReference type="NCBI Taxonomy" id="2026836"/>
    <lineage>
        <taxon>Eukaryota</taxon>
        <taxon>Viridiplantae</taxon>
        <taxon>Chlorophyta</taxon>
        <taxon>core chlorophytes</taxon>
        <taxon>Trebouxiophyceae</taxon>
        <taxon>Chlorellales</taxon>
        <taxon>Chlorellaceae</taxon>
        <taxon>Apatococcus</taxon>
    </lineage>
</organism>
<evidence type="ECO:0000256" key="2">
    <source>
        <dbReference type="ARBA" id="ARBA00005907"/>
    </source>
</evidence>
<evidence type="ECO:0008006" key="7">
    <source>
        <dbReference type="Google" id="ProtNLM"/>
    </source>
</evidence>
<dbReference type="EMBL" id="JALJOV010000077">
    <property type="protein sequence ID" value="KAK9867577.1"/>
    <property type="molecule type" value="Genomic_DNA"/>
</dbReference>
<accession>A0AAW1TF26</accession>
<feature type="compositionally biased region" description="Low complexity" evidence="4">
    <location>
        <begin position="752"/>
        <end position="762"/>
    </location>
</feature>
<dbReference type="PANTHER" id="PTHR12687">
    <property type="entry name" value="NUCLEOLAR COMPLEX 2 AND RAD4-RELATED"/>
    <property type="match status" value="1"/>
</dbReference>
<gene>
    <name evidence="5" type="ORF">WJX84_001971</name>
</gene>
<feature type="compositionally biased region" description="Acidic residues" evidence="4">
    <location>
        <begin position="763"/>
        <end position="784"/>
    </location>
</feature>
<feature type="compositionally biased region" description="Basic residues" evidence="4">
    <location>
        <begin position="1"/>
        <end position="14"/>
    </location>
</feature>
<dbReference type="AlphaFoldDB" id="A0AAW1TF26"/>
<keyword evidence="3" id="KW-0539">Nucleus</keyword>
<sequence>MAKVKKSTKKFKKKGLGEHTSRRKVIKRKEVRPTSGAVNADGRNPKEEKAIPDMDLDEFLDGGFEAAGADLSGSEDDSGSMDDDAALDIGEAEALEPALDAPGPQDVDSDSEGEADPVQQNNEELKAEMSQHQAQLAALKERDPEFYAYLQQTDQALLDFEGDDDDSDKGDDSECEEGGASIFSEAAERQADEASTSGRMLVTSQLVETWCRAAQEGATMGTMRQLLRAFRAACHFGDTEEEVAAAMRIASSHVFNQLLMFLLQEGASLFARMLGFKAGELPPPDKLTKSDRWRKSEPLAKSFLGNTFHLLTHLTESGSIAYVLQRMRGLVPLLAASPRLQRKLMQHCLTLFGSDERGPSLQALLLIRQMALLLPEPALDLALKGTYRTFVRNARFVTPDSAPHIAFMAACVVEMHSLDMGAAYEHAFSAVRQLAQLLRAGLAQRSQQALQEVYSWPTLHALELWARLLACLADRGELRPLVYPVVQLLLGVAGLVPSPRFFPLRLRCIASLSALSAATGVFIPLAPPLLEVLGWSELRKAPAGQQAGKLPDLMAQLRAGQSQLRTPSYQEAIVNLALELLAGHMAQWSCHIAFPEMAHLSLHHLRKFVKQCPVERFRAAARSLLDAAQRNSAWLAQRRGSVDFSPKDAQQVSEFLQEEKLAGQAPLQKYYASLAERSRQQRAMRSAQEVNVGSAADDASDDEGMDAALPSLQEAVVVPAALPAEGLNFKAQMAAGKAARKKAAVEAEREAAAAADAAPPAEDGGEDGSDNDVLEDYVLSDEEDGHTQAAAAKDRSRQSTKPIKRRGQQGTAFLKDYGLEEKGWKFSRKARMHRSKGPAEEVFTDAEGREYRGREAAVRWGCGFETPTRITTYPRLATEMQSPLPGAVAVASPEESPLCSPVSSPEAVIPAAVLKAPATLTSPQQSSLEAIITVLETTLAGLSSPALATAAGLPISATISCLQQDADCFIRAFSPDGYHGYVYTLKVDGASTAQASKETLSDHPVSPPSPEWSMQHQQFEADADGINSLSNPRADPNDSPNDMEGDTGCGLKNLRDAP</sequence>
<protein>
    <recommendedName>
        <fullName evidence="7">Nucleolar complex protein 2 homolog</fullName>
    </recommendedName>
</protein>
<comment type="similarity">
    <text evidence="2">Belongs to the NOC2 family.</text>
</comment>
<dbReference type="Pfam" id="PF03715">
    <property type="entry name" value="Noc2"/>
    <property type="match status" value="1"/>
</dbReference>
<feature type="region of interest" description="Disordered" evidence="4">
    <location>
        <begin position="994"/>
        <end position="1058"/>
    </location>
</feature>
<dbReference type="GO" id="GO:0042273">
    <property type="term" value="P:ribosomal large subunit biogenesis"/>
    <property type="evidence" value="ECO:0007669"/>
    <property type="project" value="TreeGrafter"/>
</dbReference>
<proteinExistence type="inferred from homology"/>
<name>A0AAW1TF26_9CHLO</name>
<reference evidence="5 6" key="1">
    <citation type="journal article" date="2024" name="Nat. Commun.">
        <title>Phylogenomics reveals the evolutionary origins of lichenization in chlorophyte algae.</title>
        <authorList>
            <person name="Puginier C."/>
            <person name="Libourel C."/>
            <person name="Otte J."/>
            <person name="Skaloud P."/>
            <person name="Haon M."/>
            <person name="Grisel S."/>
            <person name="Petersen M."/>
            <person name="Berrin J.G."/>
            <person name="Delaux P.M."/>
            <person name="Dal Grande F."/>
            <person name="Keller J."/>
        </authorList>
    </citation>
    <scope>NUCLEOTIDE SEQUENCE [LARGE SCALE GENOMIC DNA]</scope>
    <source>
        <strain evidence="5 6">SAG 2523</strain>
    </source>
</reference>
<feature type="compositionally biased region" description="Low complexity" evidence="4">
    <location>
        <begin position="95"/>
        <end position="104"/>
    </location>
</feature>
<feature type="region of interest" description="Disordered" evidence="4">
    <location>
        <begin position="750"/>
        <end position="814"/>
    </location>
</feature>
<feature type="compositionally biased region" description="Low complexity" evidence="4">
    <location>
        <begin position="682"/>
        <end position="697"/>
    </location>
</feature>
<dbReference type="InterPro" id="IPR005343">
    <property type="entry name" value="Noc2"/>
</dbReference>
<evidence type="ECO:0000256" key="3">
    <source>
        <dbReference type="ARBA" id="ARBA00023242"/>
    </source>
</evidence>
<dbReference type="GO" id="GO:0030690">
    <property type="term" value="C:Noc1p-Noc2p complex"/>
    <property type="evidence" value="ECO:0007669"/>
    <property type="project" value="TreeGrafter"/>
</dbReference>
<dbReference type="GO" id="GO:0030691">
    <property type="term" value="C:Noc2p-Noc3p complex"/>
    <property type="evidence" value="ECO:0007669"/>
    <property type="project" value="TreeGrafter"/>
</dbReference>
<evidence type="ECO:0000313" key="5">
    <source>
        <dbReference type="EMBL" id="KAK9867577.1"/>
    </source>
</evidence>
<feature type="compositionally biased region" description="Acidic residues" evidence="4">
    <location>
        <begin position="73"/>
        <end position="94"/>
    </location>
</feature>
<feature type="region of interest" description="Disordered" evidence="4">
    <location>
        <begin position="682"/>
        <end position="705"/>
    </location>
</feature>
<dbReference type="PANTHER" id="PTHR12687:SF4">
    <property type="entry name" value="NUCLEOLAR COMPLEX PROTEIN 2 HOMOLOG"/>
    <property type="match status" value="1"/>
</dbReference>
<evidence type="ECO:0000256" key="1">
    <source>
        <dbReference type="ARBA" id="ARBA00004123"/>
    </source>
</evidence>